<dbReference type="AlphaFoldDB" id="A0A2V0P3N8"/>
<feature type="domain" description="Poly(A) RNA polymerase mitochondrial-like central palm" evidence="2">
    <location>
        <begin position="27"/>
        <end position="152"/>
    </location>
</feature>
<dbReference type="OrthoDB" id="2274644at2759"/>
<evidence type="ECO:0000256" key="1">
    <source>
        <dbReference type="SAM" id="MobiDB-lite"/>
    </source>
</evidence>
<accession>A0A2V0P3N8</accession>
<feature type="region of interest" description="Disordered" evidence="1">
    <location>
        <begin position="482"/>
        <end position="637"/>
    </location>
</feature>
<name>A0A2V0P3N8_9CHLO</name>
<protein>
    <recommendedName>
        <fullName evidence="2">Poly(A) RNA polymerase mitochondrial-like central palm domain-containing protein</fullName>
    </recommendedName>
</protein>
<dbReference type="STRING" id="307507.A0A2V0P3N8"/>
<dbReference type="PANTHER" id="PTHR12271:SF123">
    <property type="entry name" value="PROTEIN HESO1"/>
    <property type="match status" value="1"/>
</dbReference>
<dbReference type="InParanoid" id="A0A2V0P3N8"/>
<dbReference type="Gene3D" id="1.10.1410.10">
    <property type="match status" value="1"/>
</dbReference>
<keyword evidence="4" id="KW-1185">Reference proteome</keyword>
<dbReference type="SUPFAM" id="SSF81301">
    <property type="entry name" value="Nucleotidyltransferase"/>
    <property type="match status" value="1"/>
</dbReference>
<reference evidence="3 4" key="1">
    <citation type="journal article" date="2018" name="Sci. Rep.">
        <title>Raphidocelis subcapitata (=Pseudokirchneriella subcapitata) provides an insight into genome evolution and environmental adaptations in the Sphaeropleales.</title>
        <authorList>
            <person name="Suzuki S."/>
            <person name="Yamaguchi H."/>
            <person name="Nakajima N."/>
            <person name="Kawachi M."/>
        </authorList>
    </citation>
    <scope>NUCLEOTIDE SEQUENCE [LARGE SCALE GENOMIC DNA]</scope>
    <source>
        <strain evidence="3 4">NIES-35</strain>
    </source>
</reference>
<feature type="compositionally biased region" description="Low complexity" evidence="1">
    <location>
        <begin position="563"/>
        <end position="585"/>
    </location>
</feature>
<dbReference type="InterPro" id="IPR054708">
    <property type="entry name" value="MTPAP-like_central"/>
</dbReference>
<dbReference type="InterPro" id="IPR043519">
    <property type="entry name" value="NT_sf"/>
</dbReference>
<dbReference type="GO" id="GO:0016779">
    <property type="term" value="F:nucleotidyltransferase activity"/>
    <property type="evidence" value="ECO:0007669"/>
    <property type="project" value="TreeGrafter"/>
</dbReference>
<dbReference type="SUPFAM" id="SSF81631">
    <property type="entry name" value="PAP/OAS1 substrate-binding domain"/>
    <property type="match status" value="1"/>
</dbReference>
<dbReference type="EMBL" id="BDRX01000049">
    <property type="protein sequence ID" value="GBF94199.1"/>
    <property type="molecule type" value="Genomic_DNA"/>
</dbReference>
<dbReference type="GO" id="GO:0031123">
    <property type="term" value="P:RNA 3'-end processing"/>
    <property type="evidence" value="ECO:0007669"/>
    <property type="project" value="TreeGrafter"/>
</dbReference>
<proteinExistence type="predicted"/>
<gene>
    <name evidence="3" type="ORF">Rsub_06469</name>
</gene>
<dbReference type="Gene3D" id="3.30.460.10">
    <property type="entry name" value="Beta Polymerase, domain 2"/>
    <property type="match status" value="1"/>
</dbReference>
<evidence type="ECO:0000259" key="2">
    <source>
        <dbReference type="Pfam" id="PF22600"/>
    </source>
</evidence>
<comment type="caution">
    <text evidence="3">The sequence shown here is derived from an EMBL/GenBank/DDBJ whole genome shotgun (WGS) entry which is preliminary data.</text>
</comment>
<feature type="compositionally biased region" description="Polar residues" evidence="1">
    <location>
        <begin position="626"/>
        <end position="637"/>
    </location>
</feature>
<organism evidence="3 4">
    <name type="scientific">Raphidocelis subcapitata</name>
    <dbReference type="NCBI Taxonomy" id="307507"/>
    <lineage>
        <taxon>Eukaryota</taxon>
        <taxon>Viridiplantae</taxon>
        <taxon>Chlorophyta</taxon>
        <taxon>core chlorophytes</taxon>
        <taxon>Chlorophyceae</taxon>
        <taxon>CS clade</taxon>
        <taxon>Sphaeropleales</taxon>
        <taxon>Selenastraceae</taxon>
        <taxon>Raphidocelis</taxon>
    </lineage>
</organism>
<dbReference type="Pfam" id="PF22600">
    <property type="entry name" value="MTPAP-like_central"/>
    <property type="match status" value="1"/>
</dbReference>
<evidence type="ECO:0000313" key="4">
    <source>
        <dbReference type="Proteomes" id="UP000247498"/>
    </source>
</evidence>
<feature type="compositionally biased region" description="Low complexity" evidence="1">
    <location>
        <begin position="485"/>
        <end position="518"/>
    </location>
</feature>
<feature type="compositionally biased region" description="Low complexity" evidence="1">
    <location>
        <begin position="525"/>
        <end position="555"/>
    </location>
</feature>
<dbReference type="Proteomes" id="UP000247498">
    <property type="component" value="Unassembled WGS sequence"/>
</dbReference>
<dbReference type="PANTHER" id="PTHR12271">
    <property type="entry name" value="POLY A POLYMERASE CID PAP -RELATED"/>
    <property type="match status" value="1"/>
</dbReference>
<evidence type="ECO:0000313" key="3">
    <source>
        <dbReference type="EMBL" id="GBF94199.1"/>
    </source>
</evidence>
<dbReference type="CDD" id="cd05402">
    <property type="entry name" value="NT_PAP_TUTase"/>
    <property type="match status" value="1"/>
</dbReference>
<sequence length="637" mass="70878">MERELEAFEPTWAQIRALSSGDWDQALAGIVQSLTPTESDTYLRDCVVDDLNAALQGMGLHVRPFGSFLSNMGFPDSDVDLLLAGTWRGQAPYQLPEPARKSLLRNVGGALKRQRAVDGQIDYILHARVPLLKFVHAGSGIECDLTLQSYDGALKGRFMAAVANLDSRFPALFRLVKLWARTHECNDASQSTLNSTALMYMCVFFLQRLGVLPPLRALCPDDVVRLPAPGAGGEEFEEARLLDPRLRSYWVQSDSLDWLVREVEAAAEDVVAAKTRALDPGAANGRGHAHDGHARAAVGAKDLGLAQLLAGFLSFWELPFGAWAEGRLRDWRPDCWTGAWRCQRYSKAYLCPLEDPFDSDDNPARAVGSESVSPGSQNLYIAAVLTSNAEALRRLLLGPHPPAEAPAVRVVRGLAWTLGMTGIRLLQPALPPHHMQALYDAMGDPKTGSQLRRLLSHLGASPAAEDILDHWCWREYMRTLGGGRQQQQPQQQRQPPQQQQQQQAQRQGPQQQQAQQQKQPPPPRAQQQRQPPQPQQQQPQQLQRPPAQQVQQQQASSVGGGRAQPQRQRQPQPQRAPRAPQQQQRRQQRQGDEAQLATAFAGLAVAEPRQQPPPLRQQPPELYSRATPQYESYSYQY</sequence>